<name>A0A0F9CWP9_9ZZZZ</name>
<reference evidence="1" key="1">
    <citation type="journal article" date="2015" name="Nature">
        <title>Complex archaea that bridge the gap between prokaryotes and eukaryotes.</title>
        <authorList>
            <person name="Spang A."/>
            <person name="Saw J.H."/>
            <person name="Jorgensen S.L."/>
            <person name="Zaremba-Niedzwiedzka K."/>
            <person name="Martijn J."/>
            <person name="Lind A.E."/>
            <person name="van Eijk R."/>
            <person name="Schleper C."/>
            <person name="Guy L."/>
            <person name="Ettema T.J."/>
        </authorList>
    </citation>
    <scope>NUCLEOTIDE SEQUENCE</scope>
</reference>
<evidence type="ECO:0000313" key="1">
    <source>
        <dbReference type="EMBL" id="KKL10091.1"/>
    </source>
</evidence>
<accession>A0A0F9CWP9</accession>
<comment type="caution">
    <text evidence="1">The sequence shown here is derived from an EMBL/GenBank/DDBJ whole genome shotgun (WGS) entry which is preliminary data.</text>
</comment>
<dbReference type="AlphaFoldDB" id="A0A0F9CWP9"/>
<sequence length="70" mass="8140">MMRHPPKFCSECGKVLFGEKAWTEYWIRFNKNIGRGYIGLGYNCHCDHCGWSGNIEPDKDDLVLSEEIED</sequence>
<dbReference type="EMBL" id="LAZR01042203">
    <property type="protein sequence ID" value="KKL10091.1"/>
    <property type="molecule type" value="Genomic_DNA"/>
</dbReference>
<protein>
    <submittedName>
        <fullName evidence="1">Uncharacterized protein</fullName>
    </submittedName>
</protein>
<gene>
    <name evidence="1" type="ORF">LCGC14_2559320</name>
</gene>
<proteinExistence type="predicted"/>
<organism evidence="1">
    <name type="scientific">marine sediment metagenome</name>
    <dbReference type="NCBI Taxonomy" id="412755"/>
    <lineage>
        <taxon>unclassified sequences</taxon>
        <taxon>metagenomes</taxon>
        <taxon>ecological metagenomes</taxon>
    </lineage>
</organism>